<organism evidence="2 3">
    <name type="scientific">Bicyclus anynana</name>
    <name type="common">Squinting bush brown butterfly</name>
    <dbReference type="NCBI Taxonomy" id="110368"/>
    <lineage>
        <taxon>Eukaryota</taxon>
        <taxon>Metazoa</taxon>
        <taxon>Ecdysozoa</taxon>
        <taxon>Arthropoda</taxon>
        <taxon>Hexapoda</taxon>
        <taxon>Insecta</taxon>
        <taxon>Pterygota</taxon>
        <taxon>Neoptera</taxon>
        <taxon>Endopterygota</taxon>
        <taxon>Lepidoptera</taxon>
        <taxon>Glossata</taxon>
        <taxon>Ditrysia</taxon>
        <taxon>Papilionoidea</taxon>
        <taxon>Nymphalidae</taxon>
        <taxon>Satyrinae</taxon>
        <taxon>Satyrini</taxon>
        <taxon>Mycalesina</taxon>
        <taxon>Bicyclus</taxon>
    </lineage>
</organism>
<feature type="signal peptide" evidence="1">
    <location>
        <begin position="1"/>
        <end position="17"/>
    </location>
</feature>
<accession>A0ABM3LK30</accession>
<reference evidence="3" key="1">
    <citation type="submission" date="2025-08" db="UniProtKB">
        <authorList>
            <consortium name="RefSeq"/>
        </authorList>
    </citation>
    <scope>IDENTIFICATION</scope>
</reference>
<evidence type="ECO:0000313" key="3">
    <source>
        <dbReference type="RefSeq" id="XP_052739429.1"/>
    </source>
</evidence>
<protein>
    <submittedName>
        <fullName evidence="3">Uncharacterized protein LOC112056512</fullName>
    </submittedName>
</protein>
<proteinExistence type="predicted"/>
<name>A0ABM3LK30_BICAN</name>
<sequence length="146" mass="16991">MIIVLTFTLLLVTSATSRPRYAELDEDEQQLYRAAYETPSYDQDQYEEPEDLQPGKIDLLKDSLWAIKAKINELKAFNKALAANLLSTKLKVKELLISKMMMKKHHDTVDHKKPMHNYQPQPYPTYEPQMPQYGAPQYGHDPYYGI</sequence>
<gene>
    <name evidence="3" type="primary">LOC112056512</name>
</gene>
<keyword evidence="1" id="KW-0732">Signal</keyword>
<dbReference type="RefSeq" id="XP_052739429.1">
    <property type="nucleotide sequence ID" value="XM_052883469.1"/>
</dbReference>
<feature type="chain" id="PRO_5046254548" evidence="1">
    <location>
        <begin position="18"/>
        <end position="146"/>
    </location>
</feature>
<dbReference type="GeneID" id="112056512"/>
<dbReference type="Proteomes" id="UP001652582">
    <property type="component" value="Chromosome 9"/>
</dbReference>
<evidence type="ECO:0000256" key="1">
    <source>
        <dbReference type="SAM" id="SignalP"/>
    </source>
</evidence>
<evidence type="ECO:0000313" key="2">
    <source>
        <dbReference type="Proteomes" id="UP001652582"/>
    </source>
</evidence>
<keyword evidence="2" id="KW-1185">Reference proteome</keyword>